<dbReference type="SUPFAM" id="SSF46785">
    <property type="entry name" value="Winged helix' DNA-binding domain"/>
    <property type="match status" value="1"/>
</dbReference>
<accession>A0A1C4Y7V6</accession>
<keyword evidence="2" id="KW-1185">Reference proteome</keyword>
<dbReference type="AlphaFoldDB" id="A0A1C4Y7V6"/>
<dbReference type="Gene3D" id="1.10.10.10">
    <property type="entry name" value="Winged helix-like DNA-binding domain superfamily/Winged helix DNA-binding domain"/>
    <property type="match status" value="1"/>
</dbReference>
<dbReference type="RefSeq" id="WP_231930618.1">
    <property type="nucleotide sequence ID" value="NZ_LT607412.1"/>
</dbReference>
<dbReference type="InterPro" id="IPR036390">
    <property type="entry name" value="WH_DNA-bd_sf"/>
</dbReference>
<evidence type="ECO:0000313" key="2">
    <source>
        <dbReference type="Proteomes" id="UP000198243"/>
    </source>
</evidence>
<reference evidence="2" key="1">
    <citation type="submission" date="2016-06" db="EMBL/GenBank/DDBJ databases">
        <authorList>
            <person name="Varghese N."/>
            <person name="Submissions Spin"/>
        </authorList>
    </citation>
    <scope>NUCLEOTIDE SEQUENCE [LARGE SCALE GENOMIC DNA]</scope>
    <source>
        <strain evidence="2">DSM 44875</strain>
    </source>
</reference>
<dbReference type="EMBL" id="LT607412">
    <property type="protein sequence ID" value="SCF16808.1"/>
    <property type="molecule type" value="Genomic_DNA"/>
</dbReference>
<dbReference type="Proteomes" id="UP000198243">
    <property type="component" value="Chromosome I"/>
</dbReference>
<protein>
    <submittedName>
        <fullName evidence="1">Predicted transcriptional regulator, ArsR family</fullName>
    </submittedName>
</protein>
<dbReference type="InterPro" id="IPR036388">
    <property type="entry name" value="WH-like_DNA-bd_sf"/>
</dbReference>
<name>A0A1C4Y7V6_9ACTN</name>
<organism evidence="1 2">
    <name type="scientific">Micromonospora coriariae</name>
    <dbReference type="NCBI Taxonomy" id="285665"/>
    <lineage>
        <taxon>Bacteria</taxon>
        <taxon>Bacillati</taxon>
        <taxon>Actinomycetota</taxon>
        <taxon>Actinomycetes</taxon>
        <taxon>Micromonosporales</taxon>
        <taxon>Micromonosporaceae</taxon>
        <taxon>Micromonospora</taxon>
    </lineage>
</organism>
<sequence length="219" mass="23984">MSTGERWSAMAALVDRSRRALYDYVCRADHPVTREEAAEAHGMSRNLTAFHLDKLVESGLLRAHYQTPTDQPRGRGRTPKVYEAAGDGVAITVPERRYELIAEILADAVADDPHDAPEAARRHARQRGRDIGVRVRDANEDLIPVLAGLGFEPETLSDHVLLRNCPFHALATRQTALVCGLNHAFLAGMVDGAGRTDLLPRLAPRPGACCVRLDGPAER</sequence>
<gene>
    <name evidence="1" type="ORF">GA0070607_6389</name>
</gene>
<evidence type="ECO:0000313" key="1">
    <source>
        <dbReference type="EMBL" id="SCF16808.1"/>
    </source>
</evidence>
<proteinExistence type="predicted"/>